<dbReference type="Proteomes" id="UP001470230">
    <property type="component" value="Unassembled WGS sequence"/>
</dbReference>
<feature type="compositionally biased region" description="Basic and acidic residues" evidence="1">
    <location>
        <begin position="563"/>
        <end position="579"/>
    </location>
</feature>
<evidence type="ECO:0000313" key="4">
    <source>
        <dbReference type="Proteomes" id="UP001470230"/>
    </source>
</evidence>
<dbReference type="InterPro" id="IPR013809">
    <property type="entry name" value="ENTH"/>
</dbReference>
<feature type="region of interest" description="Disordered" evidence="1">
    <location>
        <begin position="131"/>
        <end position="220"/>
    </location>
</feature>
<dbReference type="PANTHER" id="PTHR21514">
    <property type="entry name" value="AP-4 COMPLEX ACCESSORY SUBUNIT TEPSIN"/>
    <property type="match status" value="1"/>
</dbReference>
<accession>A0ABR2JWV1</accession>
<dbReference type="SUPFAM" id="SSF48464">
    <property type="entry name" value="ENTH/VHS domain"/>
    <property type="match status" value="1"/>
</dbReference>
<comment type="caution">
    <text evidence="3">The sequence shown here is derived from an EMBL/GenBank/DDBJ whole genome shotgun (WGS) entry which is preliminary data.</text>
</comment>
<feature type="region of interest" description="Disordered" evidence="1">
    <location>
        <begin position="476"/>
        <end position="495"/>
    </location>
</feature>
<keyword evidence="4" id="KW-1185">Reference proteome</keyword>
<evidence type="ECO:0000313" key="3">
    <source>
        <dbReference type="EMBL" id="KAK8882707.1"/>
    </source>
</evidence>
<gene>
    <name evidence="3" type="ORF">M9Y10_045348</name>
</gene>
<feature type="compositionally biased region" description="Basic and acidic residues" evidence="1">
    <location>
        <begin position="533"/>
        <end position="554"/>
    </location>
</feature>
<feature type="compositionally biased region" description="Acidic residues" evidence="1">
    <location>
        <begin position="580"/>
        <end position="600"/>
    </location>
</feature>
<evidence type="ECO:0000256" key="1">
    <source>
        <dbReference type="SAM" id="MobiDB-lite"/>
    </source>
</evidence>
<protein>
    <submittedName>
        <fullName evidence="3">AP-4 complex accessory subunit Tepsin</fullName>
    </submittedName>
</protein>
<organism evidence="3 4">
    <name type="scientific">Tritrichomonas musculus</name>
    <dbReference type="NCBI Taxonomy" id="1915356"/>
    <lineage>
        <taxon>Eukaryota</taxon>
        <taxon>Metamonada</taxon>
        <taxon>Parabasalia</taxon>
        <taxon>Tritrichomonadida</taxon>
        <taxon>Tritrichomonadidae</taxon>
        <taxon>Tritrichomonas</taxon>
    </lineage>
</organism>
<feature type="compositionally biased region" description="Low complexity" evidence="1">
    <location>
        <begin position="132"/>
        <end position="215"/>
    </location>
</feature>
<evidence type="ECO:0000259" key="2">
    <source>
        <dbReference type="Pfam" id="PF01417"/>
    </source>
</evidence>
<reference evidence="3 4" key="1">
    <citation type="submission" date="2024-04" db="EMBL/GenBank/DDBJ databases">
        <title>Tritrichomonas musculus Genome.</title>
        <authorList>
            <person name="Alves-Ferreira E."/>
            <person name="Grigg M."/>
            <person name="Lorenzi H."/>
            <person name="Galac M."/>
        </authorList>
    </citation>
    <scope>NUCLEOTIDE SEQUENCE [LARGE SCALE GENOMIC DNA]</scope>
    <source>
        <strain evidence="3 4">EAF2021</strain>
    </source>
</reference>
<name>A0ABR2JWV1_9EUKA</name>
<proteinExistence type="predicted"/>
<feature type="region of interest" description="Disordered" evidence="1">
    <location>
        <begin position="517"/>
        <end position="600"/>
    </location>
</feature>
<sequence>MFACSRIVEKACTNDDNAVPETVLTEAVAIVQKDPSNVPKIIKNLSGKLSNSFVQVRIKSLTMMLHLARYGPPSVILEIRQFTPAISDTIQFTGDPHPIYGMQPYEQMKTLAQEVLELACQTYNAAPNTGFGQQPPVYGQQQPVYGQQPYGQPAYGQQPYGQQSYGQPTYGQQPYGQPAYGQPEPTSTSITTPYPSQTPPTQSTSITTPYPSQTPASSIPYGNTTYDQNSYNYILNQPPPTGPSIYGSVSNVPKSQPKQNKFMASGESVLESIKNTMKKTFSFKKSGFGDFEVNQINQQQQMQQQNQVYTSPGGYYQESYNQPPPQVTGTAGVFDDKNKTMTNTSLIDPYTPAPSSGNVSHKELNQVKKKKGPPLSPAKKLMKVTGGRALATGQELTTFKQNITIDSINELAEGLQSKEWKSAVRAILGLEVAGEVYGLPAVAKTKNEILTLTGAPQASLRTAAQRFYASIKDVEPKEPTVEETPAFNFGTDSSSNIISADQLNTSEMEFSFAQADTKSDVMQKLEQSSQQKPQDESAPKEEQQATQEDAKEETSPEATPEENTPKADTEENTPKADTEEHTEEENKEDNDQENEAENDQ</sequence>
<dbReference type="Pfam" id="PF01417">
    <property type="entry name" value="ENTH"/>
    <property type="match status" value="1"/>
</dbReference>
<dbReference type="InterPro" id="IPR039273">
    <property type="entry name" value="TEPSIN"/>
</dbReference>
<dbReference type="PANTHER" id="PTHR21514:SF0">
    <property type="entry name" value="AP-4 COMPLEX ACCESSORY SUBUNIT TEPSIN"/>
    <property type="match status" value="1"/>
</dbReference>
<feature type="domain" description="ENTH" evidence="2">
    <location>
        <begin position="11"/>
        <end position="118"/>
    </location>
</feature>
<dbReference type="InterPro" id="IPR008942">
    <property type="entry name" value="ENTH_VHS"/>
</dbReference>
<dbReference type="Gene3D" id="1.25.40.90">
    <property type="match status" value="1"/>
</dbReference>
<dbReference type="EMBL" id="JAPFFF010000009">
    <property type="protein sequence ID" value="KAK8882707.1"/>
    <property type="molecule type" value="Genomic_DNA"/>
</dbReference>